<dbReference type="GO" id="GO:0006412">
    <property type="term" value="P:translation"/>
    <property type="evidence" value="ECO:0007669"/>
    <property type="project" value="TreeGrafter"/>
</dbReference>
<accession>A0A124EGK8</accession>
<keyword evidence="7" id="KW-1185">Reference proteome</keyword>
<dbReference type="PANTHER" id="PTHR33867:SF1">
    <property type="entry name" value="RIBOSOME MATURATION FACTOR RIMP"/>
    <property type="match status" value="1"/>
</dbReference>
<protein>
    <recommendedName>
        <fullName evidence="3">Ribosome maturation factor RimP</fullName>
    </recommendedName>
</protein>
<evidence type="ECO:0000259" key="5">
    <source>
        <dbReference type="Pfam" id="PF17384"/>
    </source>
</evidence>
<dbReference type="Gene3D" id="3.30.300.70">
    <property type="entry name" value="RimP-like superfamily, N-terminal"/>
    <property type="match status" value="1"/>
</dbReference>
<organism evidence="6 7">
    <name type="scientific">Tractidigestivibacter scatoligenes</name>
    <name type="common">Olsenella scatoligenes</name>
    <dbReference type="NCBI Taxonomy" id="1299998"/>
    <lineage>
        <taxon>Bacteria</taxon>
        <taxon>Bacillati</taxon>
        <taxon>Actinomycetota</taxon>
        <taxon>Coriobacteriia</taxon>
        <taxon>Coriobacteriales</taxon>
        <taxon>Atopobiaceae</taxon>
        <taxon>Tractidigestivibacter</taxon>
    </lineage>
</organism>
<dbReference type="InterPro" id="IPR003728">
    <property type="entry name" value="Ribosome_maturation_RimP"/>
</dbReference>
<comment type="subcellular location">
    <subcellularLocation>
        <location evidence="3">Cytoplasm</location>
    </subcellularLocation>
</comment>
<gene>
    <name evidence="3" type="primary">rimP</name>
    <name evidence="6" type="ORF">AUL39_08930</name>
</gene>
<name>A0A124EGK8_TRASO</name>
<dbReference type="InterPro" id="IPR028998">
    <property type="entry name" value="RimP_C"/>
</dbReference>
<evidence type="ECO:0000313" key="6">
    <source>
        <dbReference type="EMBL" id="KUH57807.1"/>
    </source>
</evidence>
<dbReference type="STRING" id="1299998.AUL39_08930"/>
<dbReference type="InterPro" id="IPR036847">
    <property type="entry name" value="RimP_C_sf"/>
</dbReference>
<dbReference type="PANTHER" id="PTHR33867">
    <property type="entry name" value="RIBOSOME MATURATION FACTOR RIMP"/>
    <property type="match status" value="1"/>
</dbReference>
<dbReference type="CDD" id="cd01734">
    <property type="entry name" value="YlxS_C"/>
    <property type="match status" value="1"/>
</dbReference>
<dbReference type="Pfam" id="PF17384">
    <property type="entry name" value="DUF150_C"/>
    <property type="match status" value="1"/>
</dbReference>
<comment type="function">
    <text evidence="3">Required for maturation of 30S ribosomal subunits.</text>
</comment>
<sequence>MPAVPEHDTRQRILDALEAAAPEHGIDIVDVEVVGSKKNPCVRVRIDHADEEAAPISLDEVAAETEWISAAIDELDPIEGSFTLEVSSPGLSRPLRRPHDFERFAGEDVSLGTTATEGRRHFTGRLEGLDGGNVVLTVDGERVSIPLDQVKSCKIKPNFDAPSTGAKG</sequence>
<comment type="caution">
    <text evidence="6">The sequence shown here is derived from an EMBL/GenBank/DDBJ whole genome shotgun (WGS) entry which is preliminary data.</text>
</comment>
<comment type="similarity">
    <text evidence="3">Belongs to the RimP family.</text>
</comment>
<dbReference type="Gene3D" id="2.30.30.180">
    <property type="entry name" value="Ribosome maturation factor RimP, C-terminal domain"/>
    <property type="match status" value="1"/>
</dbReference>
<evidence type="ECO:0000313" key="7">
    <source>
        <dbReference type="Proteomes" id="UP000054078"/>
    </source>
</evidence>
<dbReference type="OrthoDB" id="9805006at2"/>
<feature type="domain" description="Ribosome maturation factor RimP N-terminal" evidence="4">
    <location>
        <begin position="17"/>
        <end position="91"/>
    </location>
</feature>
<dbReference type="Pfam" id="PF02576">
    <property type="entry name" value="RimP_N"/>
    <property type="match status" value="1"/>
</dbReference>
<reference evidence="6 7" key="1">
    <citation type="submission" date="2015-12" db="EMBL/GenBank/DDBJ databases">
        <title>Draft Genome Sequence of Olsenella scatoligenes SK9K4T; a Producer of 3-Methylindole- (skatole) and 4-Methylphenol- (p-cresol) Isolated from Pig Feces.</title>
        <authorList>
            <person name="Li X."/>
            <person name="Borg B."/>
            <person name="Canibe N."/>
        </authorList>
    </citation>
    <scope>NUCLEOTIDE SEQUENCE [LARGE SCALE GENOMIC DNA]</scope>
    <source>
        <strain evidence="6 7">SK9K4</strain>
    </source>
</reference>
<dbReference type="GO" id="GO:0000028">
    <property type="term" value="P:ribosomal small subunit assembly"/>
    <property type="evidence" value="ECO:0007669"/>
    <property type="project" value="TreeGrafter"/>
</dbReference>
<dbReference type="HAMAP" id="MF_01077">
    <property type="entry name" value="RimP"/>
    <property type="match status" value="1"/>
</dbReference>
<evidence type="ECO:0000256" key="1">
    <source>
        <dbReference type="ARBA" id="ARBA00022490"/>
    </source>
</evidence>
<proteinExistence type="inferred from homology"/>
<dbReference type="Proteomes" id="UP000054078">
    <property type="component" value="Unassembled WGS sequence"/>
</dbReference>
<dbReference type="RefSeq" id="WP_059055483.1">
    <property type="nucleotide sequence ID" value="NZ_LOJF01000011.1"/>
</dbReference>
<evidence type="ECO:0000259" key="4">
    <source>
        <dbReference type="Pfam" id="PF02576"/>
    </source>
</evidence>
<evidence type="ECO:0000256" key="2">
    <source>
        <dbReference type="ARBA" id="ARBA00022517"/>
    </source>
</evidence>
<dbReference type="GO" id="GO:0005829">
    <property type="term" value="C:cytosol"/>
    <property type="evidence" value="ECO:0007669"/>
    <property type="project" value="TreeGrafter"/>
</dbReference>
<feature type="domain" description="Ribosome maturation factor RimP C-terminal" evidence="5">
    <location>
        <begin position="95"/>
        <end position="159"/>
    </location>
</feature>
<evidence type="ECO:0000256" key="3">
    <source>
        <dbReference type="HAMAP-Rule" id="MF_01077"/>
    </source>
</evidence>
<dbReference type="AlphaFoldDB" id="A0A124EGK8"/>
<dbReference type="SUPFAM" id="SSF75420">
    <property type="entry name" value="YhbC-like, N-terminal domain"/>
    <property type="match status" value="1"/>
</dbReference>
<dbReference type="SUPFAM" id="SSF74942">
    <property type="entry name" value="YhbC-like, C-terminal domain"/>
    <property type="match status" value="1"/>
</dbReference>
<dbReference type="InterPro" id="IPR028989">
    <property type="entry name" value="RimP_N"/>
</dbReference>
<dbReference type="InterPro" id="IPR035956">
    <property type="entry name" value="RimP_N_sf"/>
</dbReference>
<keyword evidence="2 3" id="KW-0690">Ribosome biogenesis</keyword>
<dbReference type="EMBL" id="LOJF01000011">
    <property type="protein sequence ID" value="KUH57807.1"/>
    <property type="molecule type" value="Genomic_DNA"/>
</dbReference>
<keyword evidence="1 3" id="KW-0963">Cytoplasm</keyword>